<reference evidence="2 3" key="1">
    <citation type="submission" date="2024-09" db="EMBL/GenBank/DDBJ databases">
        <authorList>
            <person name="Sun Q."/>
            <person name="Mori K."/>
        </authorList>
    </citation>
    <scope>NUCLEOTIDE SEQUENCE [LARGE SCALE GENOMIC DNA]</scope>
    <source>
        <strain evidence="2 3">TBRC 0563</strain>
    </source>
</reference>
<dbReference type="Proteomes" id="UP001589627">
    <property type="component" value="Unassembled WGS sequence"/>
</dbReference>
<dbReference type="EMBL" id="JBHLZP010001134">
    <property type="protein sequence ID" value="MFB9840514.1"/>
    <property type="molecule type" value="Genomic_DNA"/>
</dbReference>
<proteinExistence type="predicted"/>
<dbReference type="PANTHER" id="PTHR46577">
    <property type="entry name" value="HTH-TYPE TRANSCRIPTIONAL REGULATORY PROTEIN GABR"/>
    <property type="match status" value="1"/>
</dbReference>
<sequence>PDLSSFPRARWAASVRRAAATADPGLFDYGEYAGLPDLRAAVADYVSRTRGVRATAQSVVVTAGFSHGLALLARTFERLGVRRAGAEDPCLDRHRGLIEAAGLETVPLAVDADGADPSALDGGVGAVLLTPAHQHPRGAVLAPGRRTAFVDWARRNDAYVIEDDYDGEFRYDQRPVGALQALAPDRVVYGGTTSKALAPGVRIGWLVVPEEIREPLLDTLEDTAAAVPVLDQLALADLIARGDYDRHVRRLRLTYGRRRTELAERLAAVTSTPLEGISAGLHALLPVASVERERALLTAGARAGVLAQGLHSAGYWHAAEGRPAALVLGYA</sequence>
<dbReference type="Pfam" id="PF00155">
    <property type="entry name" value="Aminotran_1_2"/>
    <property type="match status" value="1"/>
</dbReference>
<keyword evidence="2" id="KW-0032">Aminotransferase</keyword>
<dbReference type="CDD" id="cd00609">
    <property type="entry name" value="AAT_like"/>
    <property type="match status" value="1"/>
</dbReference>
<dbReference type="InterPro" id="IPR004839">
    <property type="entry name" value="Aminotransferase_I/II_large"/>
</dbReference>
<evidence type="ECO:0000313" key="3">
    <source>
        <dbReference type="Proteomes" id="UP001589627"/>
    </source>
</evidence>
<protein>
    <submittedName>
        <fullName evidence="2">PLP-dependent aminotransferase family protein</fullName>
    </submittedName>
</protein>
<gene>
    <name evidence="2" type="ORF">ACFFNX_51075</name>
</gene>
<dbReference type="InterPro" id="IPR015421">
    <property type="entry name" value="PyrdxlP-dep_Trfase_major"/>
</dbReference>
<keyword evidence="3" id="KW-1185">Reference proteome</keyword>
<keyword evidence="2" id="KW-0808">Transferase</keyword>
<feature type="domain" description="Aminotransferase class I/classII large" evidence="1">
    <location>
        <begin position="14"/>
        <end position="273"/>
    </location>
</feature>
<dbReference type="InterPro" id="IPR015424">
    <property type="entry name" value="PyrdxlP-dep_Trfase"/>
</dbReference>
<evidence type="ECO:0000259" key="1">
    <source>
        <dbReference type="Pfam" id="PF00155"/>
    </source>
</evidence>
<comment type="caution">
    <text evidence="2">The sequence shown here is derived from an EMBL/GenBank/DDBJ whole genome shotgun (WGS) entry which is preliminary data.</text>
</comment>
<dbReference type="Gene3D" id="3.40.640.10">
    <property type="entry name" value="Type I PLP-dependent aspartate aminotransferase-like (Major domain)"/>
    <property type="match status" value="1"/>
</dbReference>
<feature type="non-terminal residue" evidence="2">
    <location>
        <position position="331"/>
    </location>
</feature>
<dbReference type="SUPFAM" id="SSF53383">
    <property type="entry name" value="PLP-dependent transferases"/>
    <property type="match status" value="1"/>
</dbReference>
<feature type="non-terminal residue" evidence="2">
    <location>
        <position position="1"/>
    </location>
</feature>
<dbReference type="GO" id="GO:0008483">
    <property type="term" value="F:transaminase activity"/>
    <property type="evidence" value="ECO:0007669"/>
    <property type="project" value="UniProtKB-KW"/>
</dbReference>
<dbReference type="PANTHER" id="PTHR46577:SF1">
    <property type="entry name" value="HTH-TYPE TRANSCRIPTIONAL REGULATORY PROTEIN GABR"/>
    <property type="match status" value="1"/>
</dbReference>
<evidence type="ECO:0000313" key="2">
    <source>
        <dbReference type="EMBL" id="MFB9840514.1"/>
    </source>
</evidence>
<accession>A0ABV5Z2J1</accession>
<name>A0ABV5Z2J1_9ACTN</name>
<organism evidence="2 3">
    <name type="scientific">Actinoallomurus acaciae</name>
    <dbReference type="NCBI Taxonomy" id="502577"/>
    <lineage>
        <taxon>Bacteria</taxon>
        <taxon>Bacillati</taxon>
        <taxon>Actinomycetota</taxon>
        <taxon>Actinomycetes</taxon>
        <taxon>Streptosporangiales</taxon>
        <taxon>Thermomonosporaceae</taxon>
        <taxon>Actinoallomurus</taxon>
    </lineage>
</organism>
<dbReference type="InterPro" id="IPR051446">
    <property type="entry name" value="HTH_trans_reg/aminotransferase"/>
</dbReference>
<dbReference type="RefSeq" id="WP_378213751.1">
    <property type="nucleotide sequence ID" value="NZ_JBHLZP010001134.1"/>
</dbReference>